<keyword evidence="2" id="KW-0501">Molybdenum cofactor biosynthesis</keyword>
<dbReference type="GO" id="GO:0006777">
    <property type="term" value="P:Mo-molybdopterin cofactor biosynthetic process"/>
    <property type="evidence" value="ECO:0007669"/>
    <property type="project" value="UniProtKB-KW"/>
</dbReference>
<evidence type="ECO:0000259" key="4">
    <source>
        <dbReference type="Pfam" id="PF01967"/>
    </source>
</evidence>
<dbReference type="InterPro" id="IPR002820">
    <property type="entry name" value="Mopterin_CF_biosynth-C_dom"/>
</dbReference>
<feature type="domain" description="Molybdopterin cofactor biosynthesis C (MoaC)" evidence="4">
    <location>
        <begin position="13"/>
        <end position="135"/>
    </location>
</feature>
<evidence type="ECO:0000313" key="6">
    <source>
        <dbReference type="Proteomes" id="UP000004621"/>
    </source>
</evidence>
<dbReference type="RefSeq" id="WP_004519536.1">
    <property type="nucleotide sequence ID" value="NZ_ACEO02000003.1"/>
</dbReference>
<sequence>MIEFPNQPDFPEQHTAVAVGTVNMSQQAIRVLIENATEKASILTIARVAAIQSIKQTANLIPLHLPGRIIGVQVDFDINVELACLKATLTVQANSNGSIATEALTGLNLALLSVYDMMKDVDRNMMLSGIRLESETSSEGRPFLFDNAYENINF</sequence>
<evidence type="ECO:0000256" key="1">
    <source>
        <dbReference type="ARBA" id="ARBA00005046"/>
    </source>
</evidence>
<dbReference type="Proteomes" id="UP000004621">
    <property type="component" value="Unassembled WGS sequence"/>
</dbReference>
<reference evidence="5 6" key="1">
    <citation type="submission" date="2010-01" db="EMBL/GenBank/DDBJ databases">
        <authorList>
            <person name="Weinstock G."/>
            <person name="Sodergren E."/>
            <person name="Clifton S."/>
            <person name="Fulton L."/>
            <person name="Fulton B."/>
            <person name="Courtney L."/>
            <person name="Fronick C."/>
            <person name="Harrison M."/>
            <person name="Strong C."/>
            <person name="Farmer C."/>
            <person name="Delahaunty K."/>
            <person name="Markovic C."/>
            <person name="Hall O."/>
            <person name="Minx P."/>
            <person name="Tomlinson C."/>
            <person name="Mitreva M."/>
            <person name="Nelson J."/>
            <person name="Hou S."/>
            <person name="Wollam A."/>
            <person name="Pepin K.H."/>
            <person name="Johnson M."/>
            <person name="Bhonagiri V."/>
            <person name="Nash W.E."/>
            <person name="Warren W."/>
            <person name="Chinwalla A."/>
            <person name="Mardis E.R."/>
            <person name="Wilson R.K."/>
        </authorList>
    </citation>
    <scope>NUCLEOTIDE SEQUENCE [LARGE SCALE GENOMIC DNA]</scope>
    <source>
        <strain evidence="5 6">NJ9703</strain>
    </source>
</reference>
<accession>A0A9W5IRL4</accession>
<protein>
    <submittedName>
        <fullName evidence="5">Molybdenum cofactor biosynthesis protein C</fullName>
    </submittedName>
</protein>
<dbReference type="Gene3D" id="3.30.70.640">
    <property type="entry name" value="Molybdopterin cofactor biosynthesis C (MoaC) domain"/>
    <property type="match status" value="1"/>
</dbReference>
<dbReference type="EMBL" id="ACEO02000003">
    <property type="protein sequence ID" value="EFC52498.1"/>
    <property type="molecule type" value="Genomic_DNA"/>
</dbReference>
<evidence type="ECO:0000256" key="3">
    <source>
        <dbReference type="ARBA" id="ARBA00055087"/>
    </source>
</evidence>
<evidence type="ECO:0000256" key="2">
    <source>
        <dbReference type="ARBA" id="ARBA00023150"/>
    </source>
</evidence>
<dbReference type="SUPFAM" id="SSF55040">
    <property type="entry name" value="Molybdenum cofactor biosynthesis protein C, MoaC"/>
    <property type="match status" value="1"/>
</dbReference>
<dbReference type="AlphaFoldDB" id="A0A9W5IRL4"/>
<name>A0A9W5IRL4_NEISU</name>
<organism evidence="5 6">
    <name type="scientific">Neisseria subflava NJ9703</name>
    <dbReference type="NCBI Taxonomy" id="546268"/>
    <lineage>
        <taxon>Bacteria</taxon>
        <taxon>Pseudomonadati</taxon>
        <taxon>Pseudomonadota</taxon>
        <taxon>Betaproteobacteria</taxon>
        <taxon>Neisseriales</taxon>
        <taxon>Neisseriaceae</taxon>
        <taxon>Neisseria</taxon>
    </lineage>
</organism>
<dbReference type="InterPro" id="IPR036522">
    <property type="entry name" value="MoaC_sf"/>
</dbReference>
<gene>
    <name evidence="5" type="ORF">NEISUBOT_03850</name>
</gene>
<dbReference type="Pfam" id="PF01967">
    <property type="entry name" value="MoaC"/>
    <property type="match status" value="1"/>
</dbReference>
<comment type="function">
    <text evidence="3">Catalyzes the conversion of (8S)-3',8-cyclo-7,8-dihydroguanosine 5'-triphosphate to cyclic pyranopterin monophosphate (cPMP).</text>
</comment>
<comment type="caution">
    <text evidence="5">The sequence shown here is derived from an EMBL/GenBank/DDBJ whole genome shotgun (WGS) entry which is preliminary data.</text>
</comment>
<proteinExistence type="predicted"/>
<comment type="pathway">
    <text evidence="1">Cofactor biosynthesis; molybdopterin biosynthesis.</text>
</comment>
<evidence type="ECO:0000313" key="5">
    <source>
        <dbReference type="EMBL" id="EFC52498.1"/>
    </source>
</evidence>